<evidence type="ECO:0000256" key="2">
    <source>
        <dbReference type="ARBA" id="ARBA00022485"/>
    </source>
</evidence>
<sequence length="178" mass="20088">VRRKISHDKCGTERYLAIHRTVHQLGMRSNVTMLYGHIETPAERLDHMLRVRDLQDETEGFQAFIPLAFHPDNNQMRKLPAPTAADTLRVHAVARLMLDNVSHIKAFWIATGVDVAQTALWFGADDLDGTVHEERIYHMAGARTPEAMTTHEIGRLISAAGRQPIERDTLYNVLSVTA</sequence>
<dbReference type="AlphaFoldDB" id="A0A381P7F3"/>
<keyword evidence="2" id="KW-0411">Iron-sulfur</keyword>
<protein>
    <recommendedName>
        <fullName evidence="3">CofH/MqnC-like C-terminal domain-containing protein</fullName>
    </recommendedName>
</protein>
<dbReference type="InterPro" id="IPR013785">
    <property type="entry name" value="Aldolase_TIM"/>
</dbReference>
<dbReference type="InterPro" id="IPR045567">
    <property type="entry name" value="CofH/MnqC-like_C"/>
</dbReference>
<name>A0A381P7F3_9ZZZZ</name>
<dbReference type="InterPro" id="IPR058240">
    <property type="entry name" value="rSAM_sf"/>
</dbReference>
<gene>
    <name evidence="4" type="ORF">METZ01_LOCUS15719</name>
</gene>
<evidence type="ECO:0000256" key="1">
    <source>
        <dbReference type="ARBA" id="ARBA00001966"/>
    </source>
</evidence>
<dbReference type="SUPFAM" id="SSF102114">
    <property type="entry name" value="Radical SAM enzymes"/>
    <property type="match status" value="1"/>
</dbReference>
<keyword evidence="2" id="KW-0479">Metal-binding</keyword>
<feature type="non-terminal residue" evidence="4">
    <location>
        <position position="1"/>
    </location>
</feature>
<dbReference type="Gene3D" id="3.20.20.70">
    <property type="entry name" value="Aldolase class I"/>
    <property type="match status" value="1"/>
</dbReference>
<dbReference type="PANTHER" id="PTHR43076">
    <property type="entry name" value="FO SYNTHASE (COFH)"/>
    <property type="match status" value="1"/>
</dbReference>
<dbReference type="GO" id="GO:0044689">
    <property type="term" value="F:7,8-didemethyl-8-hydroxy-5-deazariboflavin synthase activity"/>
    <property type="evidence" value="ECO:0007669"/>
    <property type="project" value="TreeGrafter"/>
</dbReference>
<dbReference type="EMBL" id="UINC01000893">
    <property type="protein sequence ID" value="SUZ62865.1"/>
    <property type="molecule type" value="Genomic_DNA"/>
</dbReference>
<dbReference type="PANTHER" id="PTHR43076:SF7">
    <property type="entry name" value="AMINODEOXYFUTALOSINE SYNTHASE"/>
    <property type="match status" value="1"/>
</dbReference>
<proteinExistence type="predicted"/>
<dbReference type="Pfam" id="PF19288">
    <property type="entry name" value="CofH_C"/>
    <property type="match status" value="1"/>
</dbReference>
<feature type="domain" description="CofH/MqnC-like C-terminal" evidence="3">
    <location>
        <begin position="59"/>
        <end position="175"/>
    </location>
</feature>
<dbReference type="InterPro" id="IPR034405">
    <property type="entry name" value="F420"/>
</dbReference>
<evidence type="ECO:0000259" key="3">
    <source>
        <dbReference type="Pfam" id="PF19288"/>
    </source>
</evidence>
<keyword evidence="2" id="KW-0004">4Fe-4S</keyword>
<dbReference type="GO" id="GO:0051539">
    <property type="term" value="F:4 iron, 4 sulfur cluster binding"/>
    <property type="evidence" value="ECO:0007669"/>
    <property type="project" value="UniProtKB-KW"/>
</dbReference>
<evidence type="ECO:0000313" key="4">
    <source>
        <dbReference type="EMBL" id="SUZ62865.1"/>
    </source>
</evidence>
<organism evidence="4">
    <name type="scientific">marine metagenome</name>
    <dbReference type="NCBI Taxonomy" id="408172"/>
    <lineage>
        <taxon>unclassified sequences</taxon>
        <taxon>metagenomes</taxon>
        <taxon>ecological metagenomes</taxon>
    </lineage>
</organism>
<keyword evidence="2" id="KW-0408">Iron</keyword>
<accession>A0A381P7F3</accession>
<reference evidence="4" key="1">
    <citation type="submission" date="2018-05" db="EMBL/GenBank/DDBJ databases">
        <authorList>
            <person name="Lanie J.A."/>
            <person name="Ng W.-L."/>
            <person name="Kazmierczak K.M."/>
            <person name="Andrzejewski T.M."/>
            <person name="Davidsen T.M."/>
            <person name="Wayne K.J."/>
            <person name="Tettelin H."/>
            <person name="Glass J.I."/>
            <person name="Rusch D."/>
            <person name="Podicherti R."/>
            <person name="Tsui H.-C.T."/>
            <person name="Winkler M.E."/>
        </authorList>
    </citation>
    <scope>NUCLEOTIDE SEQUENCE</scope>
</reference>
<comment type="cofactor">
    <cofactor evidence="1">
        <name>[4Fe-4S] cluster</name>
        <dbReference type="ChEBI" id="CHEBI:49883"/>
    </cofactor>
</comment>